<dbReference type="AlphaFoldDB" id="A0A1W7A0N7"/>
<feature type="transmembrane region" description="Helical" evidence="8">
    <location>
        <begin position="198"/>
        <end position="225"/>
    </location>
</feature>
<dbReference type="GO" id="GO:0010041">
    <property type="term" value="P:response to iron(III) ion"/>
    <property type="evidence" value="ECO:0007669"/>
    <property type="project" value="TreeGrafter"/>
</dbReference>
<evidence type="ECO:0000313" key="10">
    <source>
        <dbReference type="EMBL" id="ARQ03172.1"/>
    </source>
</evidence>
<evidence type="ECO:0000256" key="7">
    <source>
        <dbReference type="ARBA" id="ARBA00023136"/>
    </source>
</evidence>
<name>A0A1W7A0N7_9HYPH</name>
<protein>
    <submittedName>
        <fullName evidence="10">Glycosyl transferase</fullName>
    </submittedName>
</protein>
<evidence type="ECO:0000259" key="9">
    <source>
        <dbReference type="Pfam" id="PF02366"/>
    </source>
</evidence>
<dbReference type="PANTHER" id="PTHR33908">
    <property type="entry name" value="MANNOSYLTRANSFERASE YKCB-RELATED"/>
    <property type="match status" value="1"/>
</dbReference>
<organism evidence="10 11">
    <name type="scientific">Pseudorhodoplanes sinuspersici</name>
    <dbReference type="NCBI Taxonomy" id="1235591"/>
    <lineage>
        <taxon>Bacteria</taxon>
        <taxon>Pseudomonadati</taxon>
        <taxon>Pseudomonadota</taxon>
        <taxon>Alphaproteobacteria</taxon>
        <taxon>Hyphomicrobiales</taxon>
        <taxon>Pseudorhodoplanes</taxon>
    </lineage>
</organism>
<comment type="subcellular location">
    <subcellularLocation>
        <location evidence="1">Cell membrane</location>
        <topology evidence="1">Multi-pass membrane protein</topology>
    </subcellularLocation>
</comment>
<dbReference type="InterPro" id="IPR003342">
    <property type="entry name" value="ArnT-like_N"/>
</dbReference>
<dbReference type="OrthoDB" id="9810951at2"/>
<reference evidence="10 11" key="1">
    <citation type="submission" date="2017-05" db="EMBL/GenBank/DDBJ databases">
        <title>Full genome sequence of Pseudorhodoplanes sinuspersici.</title>
        <authorList>
            <person name="Dastgheib S.M.M."/>
            <person name="Shavandi M."/>
            <person name="Tirandaz H."/>
        </authorList>
    </citation>
    <scope>NUCLEOTIDE SEQUENCE [LARGE SCALE GENOMIC DNA]</scope>
    <source>
        <strain evidence="10 11">RIPI110</strain>
    </source>
</reference>
<feature type="transmembrane region" description="Helical" evidence="8">
    <location>
        <begin position="329"/>
        <end position="347"/>
    </location>
</feature>
<evidence type="ECO:0000256" key="4">
    <source>
        <dbReference type="ARBA" id="ARBA00022679"/>
    </source>
</evidence>
<keyword evidence="3" id="KW-0328">Glycosyltransferase</keyword>
<feature type="transmembrane region" description="Helical" evidence="8">
    <location>
        <begin position="31"/>
        <end position="50"/>
    </location>
</feature>
<dbReference type="EMBL" id="CP021112">
    <property type="protein sequence ID" value="ARQ03172.1"/>
    <property type="molecule type" value="Genomic_DNA"/>
</dbReference>
<evidence type="ECO:0000256" key="3">
    <source>
        <dbReference type="ARBA" id="ARBA00022676"/>
    </source>
</evidence>
<accession>A0A1W7A0N7</accession>
<evidence type="ECO:0000256" key="2">
    <source>
        <dbReference type="ARBA" id="ARBA00022475"/>
    </source>
</evidence>
<feature type="transmembrane region" description="Helical" evidence="8">
    <location>
        <begin position="443"/>
        <end position="466"/>
    </location>
</feature>
<feature type="transmembrane region" description="Helical" evidence="8">
    <location>
        <begin position="353"/>
        <end position="373"/>
    </location>
</feature>
<dbReference type="RefSeq" id="WP_086091634.1">
    <property type="nucleotide sequence ID" value="NZ_CP021112.1"/>
</dbReference>
<dbReference type="GO" id="GO:0006493">
    <property type="term" value="P:protein O-linked glycosylation"/>
    <property type="evidence" value="ECO:0007669"/>
    <property type="project" value="InterPro"/>
</dbReference>
<evidence type="ECO:0000256" key="1">
    <source>
        <dbReference type="ARBA" id="ARBA00004651"/>
    </source>
</evidence>
<feature type="transmembrane region" description="Helical" evidence="8">
    <location>
        <begin position="114"/>
        <end position="136"/>
    </location>
</feature>
<dbReference type="Pfam" id="PF02366">
    <property type="entry name" value="PMT"/>
    <property type="match status" value="1"/>
</dbReference>
<evidence type="ECO:0000256" key="6">
    <source>
        <dbReference type="ARBA" id="ARBA00022989"/>
    </source>
</evidence>
<feature type="domain" description="ArnT-like N-terminal" evidence="9">
    <location>
        <begin position="112"/>
        <end position="263"/>
    </location>
</feature>
<dbReference type="KEGG" id="psin:CAK95_24210"/>
<evidence type="ECO:0000256" key="8">
    <source>
        <dbReference type="SAM" id="Phobius"/>
    </source>
</evidence>
<feature type="transmembrane region" description="Helical" evidence="8">
    <location>
        <begin position="296"/>
        <end position="317"/>
    </location>
</feature>
<dbReference type="InterPro" id="IPR050297">
    <property type="entry name" value="LipidA_mod_glycosyltrf_83"/>
</dbReference>
<dbReference type="Proteomes" id="UP000194137">
    <property type="component" value="Chromosome"/>
</dbReference>
<feature type="transmembrane region" description="Helical" evidence="8">
    <location>
        <begin position="168"/>
        <end position="186"/>
    </location>
</feature>
<dbReference type="GO" id="GO:0016763">
    <property type="term" value="F:pentosyltransferase activity"/>
    <property type="evidence" value="ECO:0007669"/>
    <property type="project" value="TreeGrafter"/>
</dbReference>
<feature type="transmembrane region" description="Helical" evidence="8">
    <location>
        <begin position="385"/>
        <end position="405"/>
    </location>
</feature>
<keyword evidence="11" id="KW-1185">Reference proteome</keyword>
<dbReference type="GO" id="GO:0005886">
    <property type="term" value="C:plasma membrane"/>
    <property type="evidence" value="ECO:0007669"/>
    <property type="project" value="UniProtKB-SubCell"/>
</dbReference>
<keyword evidence="2" id="KW-1003">Cell membrane</keyword>
<evidence type="ECO:0000256" key="5">
    <source>
        <dbReference type="ARBA" id="ARBA00022692"/>
    </source>
</evidence>
<gene>
    <name evidence="10" type="ORF">CAK95_24210</name>
</gene>
<evidence type="ECO:0000313" key="11">
    <source>
        <dbReference type="Proteomes" id="UP000194137"/>
    </source>
</evidence>
<dbReference type="GO" id="GO:0009103">
    <property type="term" value="P:lipopolysaccharide biosynthetic process"/>
    <property type="evidence" value="ECO:0007669"/>
    <property type="project" value="TreeGrafter"/>
</dbReference>
<keyword evidence="7 8" id="KW-0472">Membrane</keyword>
<sequence length="572" mass="63189">MSDFVSGRPGEAWRRGLSGILDYAAESNRRAIWILLAFALIAFLPGYSKVPPIDRDEARFAQATKQMVASGEYVDIRFQNEVRYQKPVGIYWLQAAALKIADAVTTRDMQTRIYVYRIPSLIGAVGAVIATFWIALAFANRRVAILAAVMMASSILLGVEARLAKTDAMLLLTVLLCIGVLAHTYLEPPAEREKSAGLIWPIVFWAALAAGVLLKGPLILLFIGLPVVTLAIIDRSAGWLTRLRPLIGLPIFLLLVLPWFIAIIGRSGGTFLSDSVGRDLLAKVVSGQESHGAPPGYYVVLFFITFWPASILAGMATPWVWREKWETPVKFLLAWLVPAWIVFELVITKLPHYVLPLYPAIAILLAMAIDQQALSRQKWMEYGTFWWFAIPVLFFVGSLVLLLRYEGYPGWPAWPFLGAAMVFGFRAWWLYFVDGPERSMLRAAVTSVLLAIAVYWSVLPSLAMLFPSVAIAQAVRTAECSDPKVAAAGYREPSLVFLAGTDTLLTGAAGAADFLQDHKCRFAVIESSLDRTFARRAEAIGLRYTKVSQFKGYNLGSGGRITLTIYKSLGNL</sequence>
<keyword evidence="4 10" id="KW-0808">Transferase</keyword>
<keyword evidence="6 8" id="KW-1133">Transmembrane helix</keyword>
<feature type="transmembrane region" description="Helical" evidence="8">
    <location>
        <begin position="142"/>
        <end position="161"/>
    </location>
</feature>
<dbReference type="GO" id="GO:0000030">
    <property type="term" value="F:mannosyltransferase activity"/>
    <property type="evidence" value="ECO:0007669"/>
    <property type="project" value="InterPro"/>
</dbReference>
<keyword evidence="5 8" id="KW-0812">Transmembrane</keyword>
<feature type="transmembrane region" description="Helical" evidence="8">
    <location>
        <begin position="246"/>
        <end position="265"/>
    </location>
</feature>
<dbReference type="STRING" id="1235591.CAK95_24210"/>
<proteinExistence type="predicted"/>
<dbReference type="PANTHER" id="PTHR33908:SF3">
    <property type="entry name" value="UNDECAPRENYL PHOSPHATE-ALPHA-4-AMINO-4-DEOXY-L-ARABINOSE ARABINOSYL TRANSFERASE"/>
    <property type="match status" value="1"/>
</dbReference>
<feature type="transmembrane region" description="Helical" evidence="8">
    <location>
        <begin position="411"/>
        <end position="431"/>
    </location>
</feature>